<organism evidence="2 3">
    <name type="scientific">Aldrovandia affinis</name>
    <dbReference type="NCBI Taxonomy" id="143900"/>
    <lineage>
        <taxon>Eukaryota</taxon>
        <taxon>Metazoa</taxon>
        <taxon>Chordata</taxon>
        <taxon>Craniata</taxon>
        <taxon>Vertebrata</taxon>
        <taxon>Euteleostomi</taxon>
        <taxon>Actinopterygii</taxon>
        <taxon>Neopterygii</taxon>
        <taxon>Teleostei</taxon>
        <taxon>Notacanthiformes</taxon>
        <taxon>Halosauridae</taxon>
        <taxon>Aldrovandia</taxon>
    </lineage>
</organism>
<sequence>MDTAACGCGVVAFPTLPATCLSTHRRLELKTARPLRDPPPPREDKGRRGVQQMQAVIQPSSGDVRAALRDTERWAPCGGFDPISLTQQSNCTVPKQACHKGWERGRRTEGNPDTQQEVQSVQMEDFNFASNDSQPHNERGGLFPFRTASDERQQMLNAEGIEDNDFAMSRSRFSCLRAAVYNAPD</sequence>
<name>A0AAD7WB84_9TELE</name>
<feature type="compositionally biased region" description="Basic and acidic residues" evidence="1">
    <location>
        <begin position="31"/>
        <end position="47"/>
    </location>
</feature>
<protein>
    <submittedName>
        <fullName evidence="2">Uncharacterized protein</fullName>
    </submittedName>
</protein>
<keyword evidence="3" id="KW-1185">Reference proteome</keyword>
<feature type="region of interest" description="Disordered" evidence="1">
    <location>
        <begin position="31"/>
        <end position="51"/>
    </location>
</feature>
<gene>
    <name evidence="2" type="ORF">AAFF_G00100970</name>
</gene>
<dbReference type="AlphaFoldDB" id="A0AAD7WB84"/>
<reference evidence="2" key="1">
    <citation type="journal article" date="2023" name="Science">
        <title>Genome structures resolve the early diversification of teleost fishes.</title>
        <authorList>
            <person name="Parey E."/>
            <person name="Louis A."/>
            <person name="Montfort J."/>
            <person name="Bouchez O."/>
            <person name="Roques C."/>
            <person name="Iampietro C."/>
            <person name="Lluch J."/>
            <person name="Castinel A."/>
            <person name="Donnadieu C."/>
            <person name="Desvignes T."/>
            <person name="Floi Bucao C."/>
            <person name="Jouanno E."/>
            <person name="Wen M."/>
            <person name="Mejri S."/>
            <person name="Dirks R."/>
            <person name="Jansen H."/>
            <person name="Henkel C."/>
            <person name="Chen W.J."/>
            <person name="Zahm M."/>
            <person name="Cabau C."/>
            <person name="Klopp C."/>
            <person name="Thompson A.W."/>
            <person name="Robinson-Rechavi M."/>
            <person name="Braasch I."/>
            <person name="Lecointre G."/>
            <person name="Bobe J."/>
            <person name="Postlethwait J.H."/>
            <person name="Berthelot C."/>
            <person name="Roest Crollius H."/>
            <person name="Guiguen Y."/>
        </authorList>
    </citation>
    <scope>NUCLEOTIDE SEQUENCE</scope>
    <source>
        <strain evidence="2">NC1722</strain>
    </source>
</reference>
<comment type="caution">
    <text evidence="2">The sequence shown here is derived from an EMBL/GenBank/DDBJ whole genome shotgun (WGS) entry which is preliminary data.</text>
</comment>
<proteinExistence type="predicted"/>
<evidence type="ECO:0000313" key="3">
    <source>
        <dbReference type="Proteomes" id="UP001221898"/>
    </source>
</evidence>
<accession>A0AAD7WB84</accession>
<dbReference type="EMBL" id="JAINUG010000166">
    <property type="protein sequence ID" value="KAJ8390717.1"/>
    <property type="molecule type" value="Genomic_DNA"/>
</dbReference>
<evidence type="ECO:0000256" key="1">
    <source>
        <dbReference type="SAM" id="MobiDB-lite"/>
    </source>
</evidence>
<evidence type="ECO:0000313" key="2">
    <source>
        <dbReference type="EMBL" id="KAJ8390717.1"/>
    </source>
</evidence>
<dbReference type="Proteomes" id="UP001221898">
    <property type="component" value="Unassembled WGS sequence"/>
</dbReference>